<dbReference type="AlphaFoldDB" id="A0A8J3XYD3"/>
<protein>
    <submittedName>
        <fullName evidence="1">Uncharacterized protein</fullName>
    </submittedName>
</protein>
<evidence type="ECO:0000313" key="1">
    <source>
        <dbReference type="EMBL" id="GII54183.1"/>
    </source>
</evidence>
<dbReference type="Proteomes" id="UP000605992">
    <property type="component" value="Unassembled WGS sequence"/>
</dbReference>
<comment type="caution">
    <text evidence="1">The sequence shown here is derived from an EMBL/GenBank/DDBJ whole genome shotgun (WGS) entry which is preliminary data.</text>
</comment>
<gene>
    <name evidence="1" type="ORF">Pth03_25720</name>
</gene>
<accession>A0A8J3XYD3</accession>
<name>A0A8J3XYD3_9ACTN</name>
<organism evidence="1 2">
    <name type="scientific">Planotetraspora thailandica</name>
    <dbReference type="NCBI Taxonomy" id="487172"/>
    <lineage>
        <taxon>Bacteria</taxon>
        <taxon>Bacillati</taxon>
        <taxon>Actinomycetota</taxon>
        <taxon>Actinomycetes</taxon>
        <taxon>Streptosporangiales</taxon>
        <taxon>Streptosporangiaceae</taxon>
        <taxon>Planotetraspora</taxon>
    </lineage>
</organism>
<reference evidence="1" key="1">
    <citation type="submission" date="2021-01" db="EMBL/GenBank/DDBJ databases">
        <title>Whole genome shotgun sequence of Planotetraspora thailandica NBRC 104271.</title>
        <authorList>
            <person name="Komaki H."/>
            <person name="Tamura T."/>
        </authorList>
    </citation>
    <scope>NUCLEOTIDE SEQUENCE</scope>
    <source>
        <strain evidence="1">NBRC 104271</strain>
    </source>
</reference>
<dbReference type="EMBL" id="BOOR01000016">
    <property type="protein sequence ID" value="GII54183.1"/>
    <property type="molecule type" value="Genomic_DNA"/>
</dbReference>
<dbReference type="RefSeq" id="WP_203944428.1">
    <property type="nucleotide sequence ID" value="NZ_BOOR01000016.1"/>
</dbReference>
<keyword evidence="2" id="KW-1185">Reference proteome</keyword>
<proteinExistence type="predicted"/>
<sequence length="74" mass="8444">MTAQPASIIKDKHYDLVSVLHTSQKLVWELETYVEDAQKQGDAELAEWFAGLQAHCRSFGDECKHLLAQRLTKD</sequence>
<evidence type="ECO:0000313" key="2">
    <source>
        <dbReference type="Proteomes" id="UP000605992"/>
    </source>
</evidence>